<comment type="catalytic activity">
    <reaction evidence="8">
        <text>L-seryl-[protein] + ATP = O-phospho-L-seryl-[protein] + ADP + H(+)</text>
        <dbReference type="Rhea" id="RHEA:17989"/>
        <dbReference type="Rhea" id="RHEA-COMP:9863"/>
        <dbReference type="Rhea" id="RHEA-COMP:11604"/>
        <dbReference type="ChEBI" id="CHEBI:15378"/>
        <dbReference type="ChEBI" id="CHEBI:29999"/>
        <dbReference type="ChEBI" id="CHEBI:30616"/>
        <dbReference type="ChEBI" id="CHEBI:83421"/>
        <dbReference type="ChEBI" id="CHEBI:456216"/>
        <dbReference type="EC" id="2.7.11.1"/>
    </reaction>
</comment>
<keyword evidence="6" id="KW-0675">Receptor</keyword>
<dbReference type="GO" id="GO:0048544">
    <property type="term" value="P:recognition of pollen"/>
    <property type="evidence" value="ECO:0007669"/>
    <property type="project" value="InterPro"/>
</dbReference>
<dbReference type="PANTHER" id="PTHR32444">
    <property type="entry name" value="BULB-TYPE LECTIN DOMAIN-CONTAINING PROTEIN"/>
    <property type="match status" value="1"/>
</dbReference>
<feature type="chain" id="PRO_5023905841" description="non-specific serine/threonine protein kinase" evidence="9">
    <location>
        <begin position="22"/>
        <end position="444"/>
    </location>
</feature>
<dbReference type="GO" id="GO:0051707">
    <property type="term" value="P:response to other organism"/>
    <property type="evidence" value="ECO:0007669"/>
    <property type="project" value="UniProtKB-ARBA"/>
</dbReference>
<evidence type="ECO:0000256" key="4">
    <source>
        <dbReference type="ARBA" id="ARBA00022729"/>
    </source>
</evidence>
<evidence type="ECO:0000313" key="13">
    <source>
        <dbReference type="Proteomes" id="UP000324897"/>
    </source>
</evidence>
<keyword evidence="4 9" id="KW-0732">Signal</keyword>
<dbReference type="InterPro" id="IPR000858">
    <property type="entry name" value="S_locus_glycoprot_dom"/>
</dbReference>
<dbReference type="Gene3D" id="2.90.10.10">
    <property type="entry name" value="Bulb-type lectin domain"/>
    <property type="match status" value="1"/>
</dbReference>
<gene>
    <name evidence="12" type="ORF">EJB05_56586</name>
</gene>
<evidence type="ECO:0000256" key="9">
    <source>
        <dbReference type="SAM" id="SignalP"/>
    </source>
</evidence>
<evidence type="ECO:0000259" key="10">
    <source>
        <dbReference type="PROSITE" id="PS50927"/>
    </source>
</evidence>
<sequence length="444" mass="48105">MDLASLSTSLFLLSLVSLCISDDQLEPAKPLVFPNDKLISNNGFFALGLFSPANSSSTRFYLGIWYNNVPEHTVVWVANRDNPITISSAATLAVTNRSELVLSDTEGRIYWTTTSSVTTTGGAGAIAALLNDGNLVLRSSEGAVLWQSFDHPTDTLLPGMPLRMNYRMHITQQLVSWKSPEDPSTGDFSVGGDVSSGIQFFIWHGSNISWRSPPLSSAMNSPYQPSDASYVIFTSVVVNGDEISLTYSVSDGSVGLQLHTRIAYTGRYEYRIWNSTASAWTVLDRHPGPGCDGYASCGPFSYCDVTEAVPTCKCPDGFEPNGSTPSGGCARKEMLRCGDGDHFTTLPHVKTPAMPVFVRNRSSDGCAAECLGNCSCKAYAYANMSSAMSGGDPSRCLLWFGELVDMGKYTHIDGEDLYLRLAGSTEPNNWKWARLAFPFSSSCS</sequence>
<comment type="function">
    <text evidence="1">Involved in sporophytic self-incompatibility system (the inability of flowering plants to achieve self-fertilization).</text>
</comment>
<comment type="caution">
    <text evidence="12">The sequence shown here is derived from an EMBL/GenBank/DDBJ whole genome shotgun (WGS) entry which is preliminary data.</text>
</comment>
<proteinExistence type="predicted"/>
<keyword evidence="5" id="KW-1015">Disulfide bond</keyword>
<dbReference type="Pfam" id="PF08276">
    <property type="entry name" value="PAN_2"/>
    <property type="match status" value="1"/>
</dbReference>
<dbReference type="Gramene" id="TVT98134">
    <property type="protein sequence ID" value="TVT98134"/>
    <property type="gene ID" value="EJB05_56586"/>
</dbReference>
<dbReference type="SMART" id="SM00108">
    <property type="entry name" value="B_lectin"/>
    <property type="match status" value="1"/>
</dbReference>
<dbReference type="InterPro" id="IPR001480">
    <property type="entry name" value="Bulb-type_lectin_dom"/>
</dbReference>
<comment type="subcellular location">
    <subcellularLocation>
        <location evidence="2">Membrane</location>
        <topology evidence="2">Single-pass type I membrane protein</topology>
    </subcellularLocation>
</comment>
<evidence type="ECO:0000313" key="12">
    <source>
        <dbReference type="EMBL" id="TVT98134.1"/>
    </source>
</evidence>
<dbReference type="InterPro" id="IPR035446">
    <property type="entry name" value="SLSG/EP1"/>
</dbReference>
<dbReference type="InterPro" id="IPR036426">
    <property type="entry name" value="Bulb-type_lectin_dom_sf"/>
</dbReference>
<evidence type="ECO:0000256" key="5">
    <source>
        <dbReference type="ARBA" id="ARBA00023157"/>
    </source>
</evidence>
<dbReference type="EC" id="2.7.11.1" evidence="3"/>
<dbReference type="InterPro" id="IPR003609">
    <property type="entry name" value="Pan_app"/>
</dbReference>
<dbReference type="PIRSF" id="PIRSF002686">
    <property type="entry name" value="SLG"/>
    <property type="match status" value="1"/>
</dbReference>
<dbReference type="GO" id="GO:0016020">
    <property type="term" value="C:membrane"/>
    <property type="evidence" value="ECO:0007669"/>
    <property type="project" value="UniProtKB-SubCell"/>
</dbReference>
<dbReference type="GO" id="GO:0004674">
    <property type="term" value="F:protein serine/threonine kinase activity"/>
    <property type="evidence" value="ECO:0007669"/>
    <property type="project" value="UniProtKB-EC"/>
</dbReference>
<dbReference type="Proteomes" id="UP000324897">
    <property type="component" value="Unassembled WGS sequence"/>
</dbReference>
<dbReference type="AlphaFoldDB" id="A0A5J9SFT4"/>
<keyword evidence="13" id="KW-1185">Reference proteome</keyword>
<comment type="catalytic activity">
    <reaction evidence="7">
        <text>L-threonyl-[protein] + ATP = O-phospho-L-threonyl-[protein] + ADP + H(+)</text>
        <dbReference type="Rhea" id="RHEA:46608"/>
        <dbReference type="Rhea" id="RHEA-COMP:11060"/>
        <dbReference type="Rhea" id="RHEA-COMP:11605"/>
        <dbReference type="ChEBI" id="CHEBI:15378"/>
        <dbReference type="ChEBI" id="CHEBI:30013"/>
        <dbReference type="ChEBI" id="CHEBI:30616"/>
        <dbReference type="ChEBI" id="CHEBI:61977"/>
        <dbReference type="ChEBI" id="CHEBI:456216"/>
        <dbReference type="EC" id="2.7.11.1"/>
    </reaction>
</comment>
<feature type="domain" description="Apple" evidence="11">
    <location>
        <begin position="337"/>
        <end position="422"/>
    </location>
</feature>
<evidence type="ECO:0000256" key="7">
    <source>
        <dbReference type="ARBA" id="ARBA00047899"/>
    </source>
</evidence>
<dbReference type="PROSITE" id="PS50948">
    <property type="entry name" value="PAN"/>
    <property type="match status" value="1"/>
</dbReference>
<evidence type="ECO:0000256" key="8">
    <source>
        <dbReference type="ARBA" id="ARBA00048679"/>
    </source>
</evidence>
<evidence type="ECO:0000256" key="1">
    <source>
        <dbReference type="ARBA" id="ARBA00003061"/>
    </source>
</evidence>
<protein>
    <recommendedName>
        <fullName evidence="3">non-specific serine/threonine protein kinase</fullName>
        <ecNumber evidence="3">2.7.11.1</ecNumber>
    </recommendedName>
</protein>
<dbReference type="PROSITE" id="PS50927">
    <property type="entry name" value="BULB_LECTIN"/>
    <property type="match status" value="1"/>
</dbReference>
<dbReference type="EMBL" id="RWGY01000892">
    <property type="protein sequence ID" value="TVT98134.1"/>
    <property type="molecule type" value="Genomic_DNA"/>
</dbReference>
<dbReference type="CDD" id="cd00028">
    <property type="entry name" value="B_lectin"/>
    <property type="match status" value="1"/>
</dbReference>
<dbReference type="SMART" id="SM00473">
    <property type="entry name" value="PAN_AP"/>
    <property type="match status" value="1"/>
</dbReference>
<dbReference type="OrthoDB" id="4062651at2759"/>
<dbReference type="SUPFAM" id="SSF51110">
    <property type="entry name" value="alpha-D-mannose-specific plant lectins"/>
    <property type="match status" value="1"/>
</dbReference>
<evidence type="ECO:0000256" key="2">
    <source>
        <dbReference type="ARBA" id="ARBA00004479"/>
    </source>
</evidence>
<accession>A0A5J9SFT4</accession>
<dbReference type="CDD" id="cd01098">
    <property type="entry name" value="PAN_AP_plant"/>
    <property type="match status" value="1"/>
</dbReference>
<feature type="domain" description="Bulb-type lectin" evidence="10">
    <location>
        <begin position="23"/>
        <end position="150"/>
    </location>
</feature>
<name>A0A5J9SFT4_9POAL</name>
<evidence type="ECO:0000256" key="3">
    <source>
        <dbReference type="ARBA" id="ARBA00012513"/>
    </source>
</evidence>
<dbReference type="Pfam" id="PF00954">
    <property type="entry name" value="S_locus_glycop"/>
    <property type="match status" value="1"/>
</dbReference>
<feature type="non-terminal residue" evidence="12">
    <location>
        <position position="1"/>
    </location>
</feature>
<dbReference type="PANTHER" id="PTHR32444:SF118">
    <property type="entry name" value="OS09G0551150 PROTEIN"/>
    <property type="match status" value="1"/>
</dbReference>
<feature type="signal peptide" evidence="9">
    <location>
        <begin position="1"/>
        <end position="21"/>
    </location>
</feature>
<evidence type="ECO:0000256" key="6">
    <source>
        <dbReference type="ARBA" id="ARBA00023170"/>
    </source>
</evidence>
<reference evidence="12 13" key="1">
    <citation type="journal article" date="2019" name="Sci. Rep.">
        <title>A high-quality genome of Eragrostis curvula grass provides insights into Poaceae evolution and supports new strategies to enhance forage quality.</title>
        <authorList>
            <person name="Carballo J."/>
            <person name="Santos B.A.C.M."/>
            <person name="Zappacosta D."/>
            <person name="Garbus I."/>
            <person name="Selva J.P."/>
            <person name="Gallo C.A."/>
            <person name="Diaz A."/>
            <person name="Albertini E."/>
            <person name="Caccamo M."/>
            <person name="Echenique V."/>
        </authorList>
    </citation>
    <scope>NUCLEOTIDE SEQUENCE [LARGE SCALE GENOMIC DNA]</scope>
    <source>
        <strain evidence="13">cv. Victoria</strain>
        <tissue evidence="12">Leaf</tissue>
    </source>
</reference>
<dbReference type="Pfam" id="PF01453">
    <property type="entry name" value="B_lectin"/>
    <property type="match status" value="1"/>
</dbReference>
<evidence type="ECO:0000259" key="11">
    <source>
        <dbReference type="PROSITE" id="PS50948"/>
    </source>
</evidence>
<organism evidence="12 13">
    <name type="scientific">Eragrostis curvula</name>
    <name type="common">weeping love grass</name>
    <dbReference type="NCBI Taxonomy" id="38414"/>
    <lineage>
        <taxon>Eukaryota</taxon>
        <taxon>Viridiplantae</taxon>
        <taxon>Streptophyta</taxon>
        <taxon>Embryophyta</taxon>
        <taxon>Tracheophyta</taxon>
        <taxon>Spermatophyta</taxon>
        <taxon>Magnoliopsida</taxon>
        <taxon>Liliopsida</taxon>
        <taxon>Poales</taxon>
        <taxon>Poaceae</taxon>
        <taxon>PACMAD clade</taxon>
        <taxon>Chloridoideae</taxon>
        <taxon>Eragrostideae</taxon>
        <taxon>Eragrostidinae</taxon>
        <taxon>Eragrostis</taxon>
    </lineage>
</organism>